<dbReference type="PIRSF" id="PIRSF025798">
    <property type="entry name" value="Cables"/>
    <property type="match status" value="1"/>
</dbReference>
<protein>
    <recommendedName>
        <fullName evidence="2">Cyclin N-terminal domain-containing protein</fullName>
    </recommendedName>
</protein>
<gene>
    <name evidence="3" type="ORF">LSH36_681g01003</name>
</gene>
<dbReference type="InterPro" id="IPR036915">
    <property type="entry name" value="Cyclin-like_sf"/>
</dbReference>
<dbReference type="CDD" id="cd20556">
    <property type="entry name" value="CYCLIN_CABLES"/>
    <property type="match status" value="1"/>
</dbReference>
<feature type="region of interest" description="Disordered" evidence="1">
    <location>
        <begin position="59"/>
        <end position="79"/>
    </location>
</feature>
<dbReference type="Gene3D" id="1.10.472.10">
    <property type="entry name" value="Cyclin-like"/>
    <property type="match status" value="1"/>
</dbReference>
<dbReference type="GO" id="GO:0051726">
    <property type="term" value="P:regulation of cell cycle"/>
    <property type="evidence" value="ECO:0007669"/>
    <property type="project" value="InterPro"/>
</dbReference>
<feature type="domain" description="Cyclin N-terminal" evidence="2">
    <location>
        <begin position="358"/>
        <end position="464"/>
    </location>
</feature>
<dbReference type="Proteomes" id="UP001208570">
    <property type="component" value="Unassembled WGS sequence"/>
</dbReference>
<dbReference type="AlphaFoldDB" id="A0AAD9J2G1"/>
<dbReference type="Pfam" id="PF00134">
    <property type="entry name" value="Cyclin_N"/>
    <property type="match status" value="1"/>
</dbReference>
<feature type="region of interest" description="Disordered" evidence="1">
    <location>
        <begin position="187"/>
        <end position="250"/>
    </location>
</feature>
<feature type="compositionally biased region" description="Low complexity" evidence="1">
    <location>
        <begin position="193"/>
        <end position="207"/>
    </location>
</feature>
<feature type="compositionally biased region" description="Polar residues" evidence="1">
    <location>
        <begin position="231"/>
        <end position="245"/>
    </location>
</feature>
<evidence type="ECO:0000256" key="1">
    <source>
        <dbReference type="SAM" id="MobiDB-lite"/>
    </source>
</evidence>
<dbReference type="SUPFAM" id="SSF47954">
    <property type="entry name" value="Cyclin-like"/>
    <property type="match status" value="1"/>
</dbReference>
<keyword evidence="4" id="KW-1185">Reference proteome</keyword>
<dbReference type="InterPro" id="IPR006671">
    <property type="entry name" value="Cyclin_N"/>
</dbReference>
<comment type="caution">
    <text evidence="3">The sequence shown here is derived from an EMBL/GenBank/DDBJ whole genome shotgun (WGS) entry which is preliminary data.</text>
</comment>
<accession>A0AAD9J2G1</accession>
<dbReference type="PANTHER" id="PTHR22896">
    <property type="entry name" value="CDK5 AND ABL1 ENZYME SUBSTRATE 1"/>
    <property type="match status" value="1"/>
</dbReference>
<evidence type="ECO:0000313" key="3">
    <source>
        <dbReference type="EMBL" id="KAK2145441.1"/>
    </source>
</evidence>
<sequence length="482" mass="54606">MSTSVRKVRSRRRIAAFNFLSNISLDGSHRDTKYAIFLKPGIEISKDVDDNCPESCGRSFYSDDADPQSQAAGTDKPMPCPADLESNIENVAPNSSSLVSNRETAELQSNECKLTSTKCFLGLQKTSFEDQVKDETPLKQYRTRSFSEAQRVSKSQRKPRLFASVSVSEDDPSYHCQENQRTSMLSSRCRFKSTSSSTSSMSSGSHGHSTKEVRFVKHGQDCSVKKERNESVTSQKVRRPSSSSKEALLGLVPDEEGCEVSYGQYLVPTHMRRLSRETSIQEPSLPPISELTRKALDYDAVNQDSVYDPNMLDDPELRSGKHRTVLPFSSYIVSVIHYAKPSDLKKELNDKFRQRFSHVQLTLSKLRSLKRDMLRIAHIKCSADLWTIAQAYVYFEKIILKGLIKKSNRRLCAGACLMLSAKLNDVKGHDLSDIIEEIEDFFKLHRKEMLACEFGVMVALEFSLHVPDSEIYPHYRRLLHSS</sequence>
<name>A0AAD9J2G1_9ANNE</name>
<dbReference type="InterPro" id="IPR012388">
    <property type="entry name" value="CABLES1/2"/>
</dbReference>
<evidence type="ECO:0000313" key="4">
    <source>
        <dbReference type="Proteomes" id="UP001208570"/>
    </source>
</evidence>
<organism evidence="3 4">
    <name type="scientific">Paralvinella palmiformis</name>
    <dbReference type="NCBI Taxonomy" id="53620"/>
    <lineage>
        <taxon>Eukaryota</taxon>
        <taxon>Metazoa</taxon>
        <taxon>Spiralia</taxon>
        <taxon>Lophotrochozoa</taxon>
        <taxon>Annelida</taxon>
        <taxon>Polychaeta</taxon>
        <taxon>Sedentaria</taxon>
        <taxon>Canalipalpata</taxon>
        <taxon>Terebellida</taxon>
        <taxon>Terebelliformia</taxon>
        <taxon>Alvinellidae</taxon>
        <taxon>Paralvinella</taxon>
    </lineage>
</organism>
<evidence type="ECO:0000259" key="2">
    <source>
        <dbReference type="Pfam" id="PF00134"/>
    </source>
</evidence>
<dbReference type="PANTHER" id="PTHR22896:SF0">
    <property type="entry name" value="CYCLIN N-TERMINAL DOMAIN-CONTAINING PROTEIN"/>
    <property type="match status" value="1"/>
</dbReference>
<feature type="compositionally biased region" description="Basic and acidic residues" evidence="1">
    <location>
        <begin position="209"/>
        <end position="230"/>
    </location>
</feature>
<dbReference type="EMBL" id="JAODUP010000681">
    <property type="protein sequence ID" value="KAK2145441.1"/>
    <property type="molecule type" value="Genomic_DNA"/>
</dbReference>
<reference evidence="3" key="1">
    <citation type="journal article" date="2023" name="Mol. Biol. Evol.">
        <title>Third-Generation Sequencing Reveals the Adaptive Role of the Epigenome in Three Deep-Sea Polychaetes.</title>
        <authorList>
            <person name="Perez M."/>
            <person name="Aroh O."/>
            <person name="Sun Y."/>
            <person name="Lan Y."/>
            <person name="Juniper S.K."/>
            <person name="Young C.R."/>
            <person name="Angers B."/>
            <person name="Qian P.Y."/>
        </authorList>
    </citation>
    <scope>NUCLEOTIDE SEQUENCE</scope>
    <source>
        <strain evidence="3">P08H-3</strain>
    </source>
</reference>
<proteinExistence type="predicted"/>